<dbReference type="RefSeq" id="WP_386428247.1">
    <property type="nucleotide sequence ID" value="NZ_JBHSBB010000008.1"/>
</dbReference>
<dbReference type="EMBL" id="JBHSBB010000008">
    <property type="protein sequence ID" value="MFC4031845.1"/>
    <property type="molecule type" value="Genomic_DNA"/>
</dbReference>
<name>A0ABV8HIR3_9ACTN</name>
<evidence type="ECO:0000313" key="2">
    <source>
        <dbReference type="Proteomes" id="UP001595765"/>
    </source>
</evidence>
<protein>
    <submittedName>
        <fullName evidence="1">Iron-containing redox enzyme family protein</fullName>
    </submittedName>
</protein>
<accession>A0ABV8HIR3</accession>
<comment type="caution">
    <text evidence="1">The sequence shown here is derived from an EMBL/GenBank/DDBJ whole genome shotgun (WGS) entry which is preliminary data.</text>
</comment>
<reference evidence="2" key="1">
    <citation type="journal article" date="2019" name="Int. J. Syst. Evol. Microbiol.">
        <title>The Global Catalogue of Microorganisms (GCM) 10K type strain sequencing project: providing services to taxonomists for standard genome sequencing and annotation.</title>
        <authorList>
            <consortium name="The Broad Institute Genomics Platform"/>
            <consortium name="The Broad Institute Genome Sequencing Center for Infectious Disease"/>
            <person name="Wu L."/>
            <person name="Ma J."/>
        </authorList>
    </citation>
    <scope>NUCLEOTIDE SEQUENCE [LARGE SCALE GENOMIC DNA]</scope>
    <source>
        <strain evidence="2">CGMCC 4.7237</strain>
    </source>
</reference>
<evidence type="ECO:0000313" key="1">
    <source>
        <dbReference type="EMBL" id="MFC4031845.1"/>
    </source>
</evidence>
<gene>
    <name evidence="1" type="ORF">ACFO3J_10175</name>
</gene>
<dbReference type="Pfam" id="PF14518">
    <property type="entry name" value="Haem_oxygenas_2"/>
    <property type="match status" value="1"/>
</dbReference>
<organism evidence="1 2">
    <name type="scientific">Streptomyces polygonati</name>
    <dbReference type="NCBI Taxonomy" id="1617087"/>
    <lineage>
        <taxon>Bacteria</taxon>
        <taxon>Bacillati</taxon>
        <taxon>Actinomycetota</taxon>
        <taxon>Actinomycetes</taxon>
        <taxon>Kitasatosporales</taxon>
        <taxon>Streptomycetaceae</taxon>
        <taxon>Streptomyces</taxon>
    </lineage>
</organism>
<dbReference type="InterPro" id="IPR016084">
    <property type="entry name" value="Haem_Oase-like_multi-hlx"/>
</dbReference>
<dbReference type="SUPFAM" id="SSF48613">
    <property type="entry name" value="Heme oxygenase-like"/>
    <property type="match status" value="1"/>
</dbReference>
<dbReference type="Gene3D" id="1.20.910.10">
    <property type="entry name" value="Heme oxygenase-like"/>
    <property type="match status" value="1"/>
</dbReference>
<sequence length="228" mass="24628">MTGRARALRLKTGAVLPALGRATARVWSGPEPAARYGEYLCLMHAVVRASVPLLTAAARRCAELGAADPVAGPLAAYLTAHAVEEREHDRWLLDDLRAIGRDPEEPLRRVPPPVVAELVGAQYYWLLHHHPVSLLGYVAVLEQQPGAPELPDRLARLTGLPPRGFGTLRAHVALDPGHRAELDAVIDGLPLSADHEALIAVSALHTVSAATRLFAWLADRRLLEVSAR</sequence>
<keyword evidence="2" id="KW-1185">Reference proteome</keyword>
<proteinExistence type="predicted"/>
<dbReference type="Proteomes" id="UP001595765">
    <property type="component" value="Unassembled WGS sequence"/>
</dbReference>